<proteinExistence type="predicted"/>
<evidence type="ECO:0000259" key="1">
    <source>
        <dbReference type="Pfam" id="PF13349"/>
    </source>
</evidence>
<evidence type="ECO:0000313" key="3">
    <source>
        <dbReference type="Proteomes" id="UP000193642"/>
    </source>
</evidence>
<dbReference type="Proteomes" id="UP000193642">
    <property type="component" value="Unassembled WGS sequence"/>
</dbReference>
<organism evidence="2 3">
    <name type="scientific">Rhizoclosmatium globosum</name>
    <dbReference type="NCBI Taxonomy" id="329046"/>
    <lineage>
        <taxon>Eukaryota</taxon>
        <taxon>Fungi</taxon>
        <taxon>Fungi incertae sedis</taxon>
        <taxon>Chytridiomycota</taxon>
        <taxon>Chytridiomycota incertae sedis</taxon>
        <taxon>Chytridiomycetes</taxon>
        <taxon>Chytridiales</taxon>
        <taxon>Chytriomycetaceae</taxon>
        <taxon>Rhizoclosmatium</taxon>
    </lineage>
</organism>
<dbReference type="AlphaFoldDB" id="A0A1Y2BQR8"/>
<comment type="caution">
    <text evidence="2">The sequence shown here is derived from an EMBL/GenBank/DDBJ whole genome shotgun (WGS) entry which is preliminary data.</text>
</comment>
<dbReference type="Pfam" id="PF13349">
    <property type="entry name" value="DUF4097"/>
    <property type="match status" value="1"/>
</dbReference>
<dbReference type="InterPro" id="IPR025164">
    <property type="entry name" value="Toastrack_DUF4097"/>
</dbReference>
<protein>
    <recommendedName>
        <fullName evidence="1">DUF4097 domain-containing protein</fullName>
    </recommendedName>
</protein>
<reference evidence="2 3" key="1">
    <citation type="submission" date="2016-07" db="EMBL/GenBank/DDBJ databases">
        <title>Pervasive Adenine N6-methylation of Active Genes in Fungi.</title>
        <authorList>
            <consortium name="DOE Joint Genome Institute"/>
            <person name="Mondo S.J."/>
            <person name="Dannebaum R.O."/>
            <person name="Kuo R.C."/>
            <person name="Labutti K."/>
            <person name="Haridas S."/>
            <person name="Kuo A."/>
            <person name="Salamov A."/>
            <person name="Ahrendt S.R."/>
            <person name="Lipzen A."/>
            <person name="Sullivan W."/>
            <person name="Andreopoulos W.B."/>
            <person name="Clum A."/>
            <person name="Lindquist E."/>
            <person name="Daum C."/>
            <person name="Ramamoorthy G.K."/>
            <person name="Gryganskyi A."/>
            <person name="Culley D."/>
            <person name="Magnuson J.K."/>
            <person name="James T.Y."/>
            <person name="O'Malley M.A."/>
            <person name="Stajich J.E."/>
            <person name="Spatafora J.W."/>
            <person name="Visel A."/>
            <person name="Grigoriev I.V."/>
        </authorList>
    </citation>
    <scope>NUCLEOTIDE SEQUENCE [LARGE SCALE GENOMIC DNA]</scope>
    <source>
        <strain evidence="2 3">JEL800</strain>
    </source>
</reference>
<evidence type="ECO:0000313" key="2">
    <source>
        <dbReference type="EMBL" id="ORY37091.1"/>
    </source>
</evidence>
<keyword evidence="3" id="KW-1185">Reference proteome</keyword>
<dbReference type="OrthoDB" id="2100071at2759"/>
<feature type="domain" description="DUF4097" evidence="1">
    <location>
        <begin position="40"/>
        <end position="246"/>
    </location>
</feature>
<name>A0A1Y2BQR8_9FUNG</name>
<dbReference type="EMBL" id="MCGO01000052">
    <property type="protein sequence ID" value="ORY37091.1"/>
    <property type="molecule type" value="Genomic_DNA"/>
</dbReference>
<sequence length="290" mass="29417">METKDTQNGHPKPGTYSNCGCQNKLQIIEVSSVGKGTLEVNVVTGSSGTTKIESTSDVADLIKVNHNDKATLQIDAAFPDGSVAYGASTVGFLSKAPAKAVLTITVPNAAGIQTFTLNGNVVSLDWKGPTLEKGFSATTQLGTIKASALTANSVFIKSNAGSIELGPVKAGDVSLETNLGEIKSSGIEGFKQLLVKNSLGSINLDLTPSKNALADLNVATGAITAIVRKYEGKVSASTTVGSTNVTGSTVVSGQASTRFNGGCEGFVGREGATGSVKATSAVGAVSLQFI</sequence>
<gene>
    <name evidence="2" type="ORF">BCR33DRAFT_854949</name>
</gene>
<accession>A0A1Y2BQR8</accession>